<protein>
    <recommendedName>
        <fullName evidence="5">Direct IAP-binding protein with low pI</fullName>
    </recommendedName>
</protein>
<reference evidence="9" key="1">
    <citation type="submission" date="2022-01" db="EMBL/GenBank/DDBJ databases">
        <authorList>
            <person name="Braso-Vives M."/>
        </authorList>
    </citation>
    <scope>NUCLEOTIDE SEQUENCE</scope>
</reference>
<dbReference type="FunFam" id="1.20.58.70:FF:000012">
    <property type="entry name" value="diablo homolog, mitochondrial isoform X1"/>
    <property type="match status" value="1"/>
</dbReference>
<comment type="subcellular location">
    <subcellularLocation>
        <location evidence="1">Mitochondrion</location>
    </subcellularLocation>
</comment>
<dbReference type="SUPFAM" id="SSF46984">
    <property type="entry name" value="Smac/diablo"/>
    <property type="match status" value="1"/>
</dbReference>
<evidence type="ECO:0000256" key="8">
    <source>
        <dbReference type="SAM" id="MobiDB-lite"/>
    </source>
</evidence>
<dbReference type="GO" id="GO:0008631">
    <property type="term" value="P:intrinsic apoptotic signaling pathway in response to oxidative stress"/>
    <property type="evidence" value="ECO:0007669"/>
    <property type="project" value="TreeGrafter"/>
</dbReference>
<feature type="coiled-coil region" evidence="7">
    <location>
        <begin position="247"/>
        <end position="281"/>
    </location>
</feature>
<evidence type="ECO:0000256" key="2">
    <source>
        <dbReference type="ARBA" id="ARBA00022703"/>
    </source>
</evidence>
<accession>A0A8J9ZR32</accession>
<evidence type="ECO:0000256" key="4">
    <source>
        <dbReference type="ARBA" id="ARBA00023128"/>
    </source>
</evidence>
<dbReference type="PANTHER" id="PTHR32247">
    <property type="entry name" value="DIABLO HOMOLOG, MITOCHONDRIAL"/>
    <property type="match status" value="1"/>
</dbReference>
<dbReference type="InterPro" id="IPR009062">
    <property type="entry name" value="Smac/DIABLO-like_sf"/>
</dbReference>
<name>A0A8J9ZR32_BRALA</name>
<organism evidence="9 10">
    <name type="scientific">Branchiostoma lanceolatum</name>
    <name type="common">Common lancelet</name>
    <name type="synonym">Amphioxus lanceolatum</name>
    <dbReference type="NCBI Taxonomy" id="7740"/>
    <lineage>
        <taxon>Eukaryota</taxon>
        <taxon>Metazoa</taxon>
        <taxon>Chordata</taxon>
        <taxon>Cephalochordata</taxon>
        <taxon>Leptocardii</taxon>
        <taxon>Amphioxiformes</taxon>
        <taxon>Branchiostomatidae</taxon>
        <taxon>Branchiostoma</taxon>
    </lineage>
</organism>
<keyword evidence="10" id="KW-1185">Reference proteome</keyword>
<evidence type="ECO:0000256" key="7">
    <source>
        <dbReference type="SAM" id="Coils"/>
    </source>
</evidence>
<proteinExistence type="inferred from homology"/>
<evidence type="ECO:0000256" key="3">
    <source>
        <dbReference type="ARBA" id="ARBA00022946"/>
    </source>
</evidence>
<evidence type="ECO:0000256" key="6">
    <source>
        <dbReference type="ARBA" id="ARBA00046319"/>
    </source>
</evidence>
<evidence type="ECO:0000313" key="9">
    <source>
        <dbReference type="EMBL" id="CAH1259364.1"/>
    </source>
</evidence>
<dbReference type="Proteomes" id="UP000838412">
    <property type="component" value="Chromosome 3"/>
</dbReference>
<dbReference type="AlphaFoldDB" id="A0A8J9ZR32"/>
<keyword evidence="3" id="KW-0809">Transit peptide</keyword>
<gene>
    <name evidence="9" type="primary">DIABLO</name>
    <name evidence="9" type="ORF">BLAG_LOCUS16693</name>
</gene>
<dbReference type="OrthoDB" id="6153032at2759"/>
<keyword evidence="4" id="KW-0496">Mitochondrion</keyword>
<evidence type="ECO:0000313" key="10">
    <source>
        <dbReference type="Proteomes" id="UP000838412"/>
    </source>
</evidence>
<evidence type="ECO:0000256" key="1">
    <source>
        <dbReference type="ARBA" id="ARBA00004173"/>
    </source>
</evidence>
<dbReference type="Gene3D" id="1.20.58.70">
    <property type="match status" value="1"/>
</dbReference>
<dbReference type="InterPro" id="IPR015142">
    <property type="entry name" value="Smac_DIABLO"/>
</dbReference>
<dbReference type="PANTHER" id="PTHR32247:SF3">
    <property type="entry name" value="DIABLO IAP-BINDING MITOCHONDRIAL PROTEIN"/>
    <property type="match status" value="1"/>
</dbReference>
<comment type="similarity">
    <text evidence="6">Belongs to the Smac/DIABLO protein family.</text>
</comment>
<feature type="region of interest" description="Disordered" evidence="8">
    <location>
        <begin position="1"/>
        <end position="36"/>
    </location>
</feature>
<dbReference type="GO" id="GO:0005739">
    <property type="term" value="C:mitochondrion"/>
    <property type="evidence" value="ECO:0007669"/>
    <property type="project" value="UniProtKB-SubCell"/>
</dbReference>
<keyword evidence="7" id="KW-0175">Coiled coil</keyword>
<dbReference type="Pfam" id="PF09057">
    <property type="entry name" value="Smac_DIABLO"/>
    <property type="match status" value="1"/>
</dbReference>
<keyword evidence="2" id="KW-0053">Apoptosis</keyword>
<dbReference type="EMBL" id="OV696688">
    <property type="protein sequence ID" value="CAH1259364.1"/>
    <property type="molecule type" value="Genomic_DNA"/>
</dbReference>
<dbReference type="GO" id="GO:0042981">
    <property type="term" value="P:regulation of apoptotic process"/>
    <property type="evidence" value="ECO:0007669"/>
    <property type="project" value="UniProtKB-ARBA"/>
</dbReference>
<dbReference type="GO" id="GO:0051402">
    <property type="term" value="P:neuron apoptotic process"/>
    <property type="evidence" value="ECO:0007669"/>
    <property type="project" value="TreeGrafter"/>
</dbReference>
<sequence>MKRPTFFIPEPVPRPFARSKSPFGGQPEAVPRPFGGQLEAVRNGYGRAVPNGRSVERSERPFASAFRRPRQQSCTQLKNVVSTSMKSLFRGSRGSGICASVGVWTGCSLSILQLARLKAAEPVYPTAKLQPPDPSTLTHEYLMRSAAALTVDSAITLLSQTTMATIHLEQEYAKIVSTLTSLLEYETLVLGNALEEERVAQLIIQQRVELEDKRRQLQNIEVALLAVQHLIESAAEAAYQTGAEAATVAAQERLQLAQNQLELVRTESRQADSRLNQLQTQTIHKVGEMIKEAEESSNETQS</sequence>
<evidence type="ECO:0000256" key="5">
    <source>
        <dbReference type="ARBA" id="ARBA00033049"/>
    </source>
</evidence>